<dbReference type="SUPFAM" id="SSF52058">
    <property type="entry name" value="L domain-like"/>
    <property type="match status" value="1"/>
</dbReference>
<dbReference type="SMART" id="SM00389">
    <property type="entry name" value="HOX"/>
    <property type="match status" value="1"/>
</dbReference>
<dbReference type="Gene3D" id="3.80.10.10">
    <property type="entry name" value="Ribonuclease Inhibitor"/>
    <property type="match status" value="1"/>
</dbReference>
<gene>
    <name evidence="14" type="ORF">ILEXP_LOCUS6129</name>
</gene>
<dbReference type="GO" id="GO:0009733">
    <property type="term" value="P:response to auxin"/>
    <property type="evidence" value="ECO:0007669"/>
    <property type="project" value="UniProtKB-ARBA"/>
</dbReference>
<feature type="region of interest" description="Disordered" evidence="12">
    <location>
        <begin position="87"/>
        <end position="114"/>
    </location>
</feature>
<reference evidence="14 15" key="1">
    <citation type="submission" date="2024-02" db="EMBL/GenBank/DDBJ databases">
        <authorList>
            <person name="Vignale AGUSTIN F."/>
            <person name="Sosa J E."/>
            <person name="Modenutti C."/>
        </authorList>
    </citation>
    <scope>NUCLEOTIDE SEQUENCE [LARGE SCALE GENOMIC DNA]</scope>
</reference>
<dbReference type="PANTHER" id="PTHR24326">
    <property type="entry name" value="HOMEOBOX-LEUCINE ZIPPER PROTEIN"/>
    <property type="match status" value="1"/>
</dbReference>
<dbReference type="PANTHER" id="PTHR24326:SF527">
    <property type="entry name" value="HOMEOBOX-LEUCINE ZIPPER PROTEIN ATHB-40"/>
    <property type="match status" value="1"/>
</dbReference>
<evidence type="ECO:0000256" key="12">
    <source>
        <dbReference type="SAM" id="MobiDB-lite"/>
    </source>
</evidence>
<dbReference type="GO" id="GO:0000981">
    <property type="term" value="F:DNA-binding transcription factor activity, RNA polymerase II-specific"/>
    <property type="evidence" value="ECO:0007669"/>
    <property type="project" value="UniProtKB-UniRule"/>
</dbReference>
<dbReference type="AlphaFoldDB" id="A0ABC8R231"/>
<dbReference type="Pfam" id="PF00046">
    <property type="entry name" value="Homeodomain"/>
    <property type="match status" value="1"/>
</dbReference>
<evidence type="ECO:0000256" key="1">
    <source>
        <dbReference type="ARBA" id="ARBA00004123"/>
    </source>
</evidence>
<dbReference type="CDD" id="cd00086">
    <property type="entry name" value="homeodomain"/>
    <property type="match status" value="1"/>
</dbReference>
<organism evidence="14 15">
    <name type="scientific">Ilex paraguariensis</name>
    <name type="common">yerba mate</name>
    <dbReference type="NCBI Taxonomy" id="185542"/>
    <lineage>
        <taxon>Eukaryota</taxon>
        <taxon>Viridiplantae</taxon>
        <taxon>Streptophyta</taxon>
        <taxon>Embryophyta</taxon>
        <taxon>Tracheophyta</taxon>
        <taxon>Spermatophyta</taxon>
        <taxon>Magnoliopsida</taxon>
        <taxon>eudicotyledons</taxon>
        <taxon>Gunneridae</taxon>
        <taxon>Pentapetalae</taxon>
        <taxon>asterids</taxon>
        <taxon>campanulids</taxon>
        <taxon>Aquifoliales</taxon>
        <taxon>Aquifoliaceae</taxon>
        <taxon>Ilex</taxon>
    </lineage>
</organism>
<proteinExistence type="inferred from homology"/>
<dbReference type="InterPro" id="IPR017970">
    <property type="entry name" value="Homeobox_CS"/>
</dbReference>
<accession>A0ABC8R231</accession>
<evidence type="ECO:0000256" key="9">
    <source>
        <dbReference type="RuleBase" id="RU000682"/>
    </source>
</evidence>
<evidence type="ECO:0000256" key="5">
    <source>
        <dbReference type="ARBA" id="ARBA00023163"/>
    </source>
</evidence>
<evidence type="ECO:0000256" key="4">
    <source>
        <dbReference type="ARBA" id="ARBA00023155"/>
    </source>
</evidence>
<name>A0ABC8R231_9AQUA</name>
<keyword evidence="15" id="KW-1185">Reference proteome</keyword>
<dbReference type="InterPro" id="IPR009057">
    <property type="entry name" value="Homeodomain-like_sf"/>
</dbReference>
<dbReference type="PROSITE" id="PS50071">
    <property type="entry name" value="HOMEOBOX_2"/>
    <property type="match status" value="1"/>
</dbReference>
<dbReference type="GO" id="GO:0003677">
    <property type="term" value="F:DNA binding"/>
    <property type="evidence" value="ECO:0007669"/>
    <property type="project" value="UniProtKB-UniRule"/>
</dbReference>
<evidence type="ECO:0000256" key="3">
    <source>
        <dbReference type="ARBA" id="ARBA00023125"/>
    </source>
</evidence>
<evidence type="ECO:0000313" key="15">
    <source>
        <dbReference type="Proteomes" id="UP001642360"/>
    </source>
</evidence>
<dbReference type="FunFam" id="1.10.10.60:FF:000241">
    <property type="entry name" value="homeobox-leucine zipper protein ATHB-40"/>
    <property type="match status" value="1"/>
</dbReference>
<evidence type="ECO:0000256" key="7">
    <source>
        <dbReference type="ARBA" id="ARBA00025748"/>
    </source>
</evidence>
<evidence type="ECO:0000259" key="13">
    <source>
        <dbReference type="PROSITE" id="PS50071"/>
    </source>
</evidence>
<dbReference type="GO" id="GO:0005634">
    <property type="term" value="C:nucleus"/>
    <property type="evidence" value="ECO:0007669"/>
    <property type="project" value="UniProtKB-SubCell"/>
</dbReference>
<keyword evidence="11" id="KW-0175">Coiled coil</keyword>
<evidence type="ECO:0000256" key="10">
    <source>
        <dbReference type="RuleBase" id="RU369038"/>
    </source>
</evidence>
<feature type="coiled-coil region" evidence="11">
    <location>
        <begin position="157"/>
        <end position="212"/>
    </location>
</feature>
<dbReference type="InterPro" id="IPR001356">
    <property type="entry name" value="HD"/>
</dbReference>
<evidence type="ECO:0000256" key="8">
    <source>
        <dbReference type="PROSITE-ProRule" id="PRU00108"/>
    </source>
</evidence>
<comment type="similarity">
    <text evidence="7 10">Belongs to the HD-ZIP homeobox family. Class I subfamily.</text>
</comment>
<keyword evidence="5 10" id="KW-0804">Transcription</keyword>
<dbReference type="InterPro" id="IPR032675">
    <property type="entry name" value="LRR_dom_sf"/>
</dbReference>
<evidence type="ECO:0000256" key="2">
    <source>
        <dbReference type="ARBA" id="ARBA00023015"/>
    </source>
</evidence>
<evidence type="ECO:0000313" key="14">
    <source>
        <dbReference type="EMBL" id="CAK9138772.1"/>
    </source>
</evidence>
<comment type="function">
    <text evidence="10">Transcription factor.</text>
</comment>
<keyword evidence="4 8" id="KW-0371">Homeobox</keyword>
<dbReference type="InterPro" id="IPR045224">
    <property type="entry name" value="HDZip_class_I_plant"/>
</dbReference>
<dbReference type="SUPFAM" id="SSF46689">
    <property type="entry name" value="Homeodomain-like"/>
    <property type="match status" value="1"/>
</dbReference>
<keyword evidence="3 8" id="KW-0238">DNA-binding</keyword>
<protein>
    <recommendedName>
        <fullName evidence="10">Homeobox-leucine zipper protein</fullName>
    </recommendedName>
    <alternativeName>
        <fullName evidence="10">HD-ZIP protein</fullName>
    </alternativeName>
    <alternativeName>
        <fullName evidence="10">Homeodomain transcription factor</fullName>
    </alternativeName>
</protein>
<sequence>MASFINEVFHVWNSPNSEDNSSLVFTPSVQIKSSLLFPSNTSTSSPENNEREREAKMTTSMHYQVDDQIALISQYYPGIYTQLVPEQEKVQSRRRRKKSKGDASSRSGVRKRKLRQEQVNILEKNFGNEHKLDSERKDRIASELELDPRQVAVWFQNRRARWKSKKMEEEYSKLKKENESTVVEKCRLETEVLKLKEQLSEADGKIQRLLERCNGVSSNIPCPLFSMNAMEPPFLGEFGMQGLENVFYVPENNYIHGLTEWALTDRELVLTGQWFWNNNLFGSIPDLSPLKQLAILHLEDNQLSGGIPQSLGNVDSLRELAVVELAMVVVVGAVIIIETVETQAQIGIVTVETVHTHIEVSARQ</sequence>
<feature type="domain" description="Homeobox" evidence="13">
    <location>
        <begin position="105"/>
        <end position="165"/>
    </location>
</feature>
<comment type="subcellular location">
    <subcellularLocation>
        <location evidence="1 8 9">Nucleus</location>
    </subcellularLocation>
</comment>
<feature type="region of interest" description="Disordered" evidence="12">
    <location>
        <begin position="36"/>
        <end position="57"/>
    </location>
</feature>
<keyword evidence="6 8" id="KW-0539">Nucleus</keyword>
<comment type="caution">
    <text evidence="14">The sequence shown here is derived from an EMBL/GenBank/DDBJ whole genome shotgun (WGS) entry which is preliminary data.</text>
</comment>
<evidence type="ECO:0000256" key="6">
    <source>
        <dbReference type="ARBA" id="ARBA00023242"/>
    </source>
</evidence>
<keyword evidence="2 10" id="KW-0805">Transcription regulation</keyword>
<feature type="DNA-binding region" description="Homeobox" evidence="8">
    <location>
        <begin position="107"/>
        <end position="166"/>
    </location>
</feature>
<dbReference type="Gene3D" id="1.10.10.60">
    <property type="entry name" value="Homeodomain-like"/>
    <property type="match status" value="1"/>
</dbReference>
<dbReference type="EMBL" id="CAUOFW020000914">
    <property type="protein sequence ID" value="CAK9138772.1"/>
    <property type="molecule type" value="Genomic_DNA"/>
</dbReference>
<feature type="compositionally biased region" description="Low complexity" evidence="12">
    <location>
        <begin position="38"/>
        <end position="47"/>
    </location>
</feature>
<evidence type="ECO:0000256" key="11">
    <source>
        <dbReference type="SAM" id="Coils"/>
    </source>
</evidence>
<dbReference type="Proteomes" id="UP001642360">
    <property type="component" value="Unassembled WGS sequence"/>
</dbReference>
<dbReference type="PROSITE" id="PS00027">
    <property type="entry name" value="HOMEOBOX_1"/>
    <property type="match status" value="1"/>
</dbReference>